<evidence type="ECO:0000256" key="3">
    <source>
        <dbReference type="ARBA" id="ARBA00023015"/>
    </source>
</evidence>
<keyword evidence="11" id="KW-1185">Reference proteome</keyword>
<dbReference type="PANTHER" id="PTHR48111:SF22">
    <property type="entry name" value="REGULATOR OF RPOS"/>
    <property type="match status" value="1"/>
</dbReference>
<protein>
    <recommendedName>
        <fullName evidence="12">DNA-binding response regulator</fullName>
    </recommendedName>
</protein>
<dbReference type="SUPFAM" id="SSF46894">
    <property type="entry name" value="C-terminal effector domain of the bipartite response regulators"/>
    <property type="match status" value="1"/>
</dbReference>
<sequence>MRVLIIEDEKKLSEALVRLLFEEGISADVAYDGEDGYLLASSKIYDAIILDRMLPSMDGLSVLSKLRKASVRTPVLMLTARDGIPDRVAGLNAGADDYLVKPFATEELIARIRALHRRPAELITDVWLQCENLRFDPLERTLMTQTGESEKLSPKEAQILELLMKHHGQVLTRRQLMDNVWGYEADVLEGVLDTYVHHLRRRLSQFQGPTIQTVRGVGYSLRSAHQRAESDKS</sequence>
<dbReference type="InterPro" id="IPR001789">
    <property type="entry name" value="Sig_transdc_resp-reg_receiver"/>
</dbReference>
<dbReference type="InterPro" id="IPR016032">
    <property type="entry name" value="Sig_transdc_resp-reg_C-effctor"/>
</dbReference>
<organism evidence="10 11">
    <name type="scientific">Ferroacidibacillus organovorans</name>
    <dbReference type="NCBI Taxonomy" id="1765683"/>
    <lineage>
        <taxon>Bacteria</taxon>
        <taxon>Bacillati</taxon>
        <taxon>Bacillota</taxon>
        <taxon>Bacilli</taxon>
        <taxon>Bacillales</taxon>
        <taxon>Alicyclobacillaceae</taxon>
        <taxon>Ferroacidibacillus</taxon>
    </lineage>
</organism>
<dbReference type="Gene3D" id="6.10.250.690">
    <property type="match status" value="1"/>
</dbReference>
<accession>A0A101XRJ5</accession>
<dbReference type="Gene3D" id="1.10.10.10">
    <property type="entry name" value="Winged helix-like DNA-binding domain superfamily/Winged helix DNA-binding domain"/>
    <property type="match status" value="1"/>
</dbReference>
<keyword evidence="4 7" id="KW-0238">DNA-binding</keyword>
<evidence type="ECO:0000313" key="11">
    <source>
        <dbReference type="Proteomes" id="UP000053557"/>
    </source>
</evidence>
<dbReference type="Proteomes" id="UP000053557">
    <property type="component" value="Unassembled WGS sequence"/>
</dbReference>
<proteinExistence type="predicted"/>
<dbReference type="PROSITE" id="PS50110">
    <property type="entry name" value="RESPONSE_REGULATORY"/>
    <property type="match status" value="1"/>
</dbReference>
<gene>
    <name evidence="10" type="ORF">ATW55_09710</name>
</gene>
<keyword evidence="1 6" id="KW-0597">Phosphoprotein</keyword>
<keyword evidence="3" id="KW-0805">Transcription regulation</keyword>
<dbReference type="Pfam" id="PF00486">
    <property type="entry name" value="Trans_reg_C"/>
    <property type="match status" value="1"/>
</dbReference>
<dbReference type="Pfam" id="PF00072">
    <property type="entry name" value="Response_reg"/>
    <property type="match status" value="1"/>
</dbReference>
<dbReference type="PROSITE" id="PS51755">
    <property type="entry name" value="OMPR_PHOB"/>
    <property type="match status" value="1"/>
</dbReference>
<feature type="modified residue" description="4-aspartylphosphate" evidence="6">
    <location>
        <position position="51"/>
    </location>
</feature>
<evidence type="ECO:0000259" key="8">
    <source>
        <dbReference type="PROSITE" id="PS50110"/>
    </source>
</evidence>
<dbReference type="SMART" id="SM00862">
    <property type="entry name" value="Trans_reg_C"/>
    <property type="match status" value="1"/>
</dbReference>
<dbReference type="GO" id="GO:0032993">
    <property type="term" value="C:protein-DNA complex"/>
    <property type="evidence" value="ECO:0007669"/>
    <property type="project" value="TreeGrafter"/>
</dbReference>
<evidence type="ECO:0000256" key="4">
    <source>
        <dbReference type="ARBA" id="ARBA00023125"/>
    </source>
</evidence>
<dbReference type="GO" id="GO:0000156">
    <property type="term" value="F:phosphorelay response regulator activity"/>
    <property type="evidence" value="ECO:0007669"/>
    <property type="project" value="TreeGrafter"/>
</dbReference>
<keyword evidence="2" id="KW-0902">Two-component regulatory system</keyword>
<dbReference type="AlphaFoldDB" id="A0A101XRJ5"/>
<feature type="domain" description="OmpR/PhoB-type" evidence="9">
    <location>
        <begin position="125"/>
        <end position="223"/>
    </location>
</feature>
<feature type="DNA-binding region" description="OmpR/PhoB-type" evidence="7">
    <location>
        <begin position="125"/>
        <end position="223"/>
    </location>
</feature>
<evidence type="ECO:0000256" key="5">
    <source>
        <dbReference type="ARBA" id="ARBA00023163"/>
    </source>
</evidence>
<dbReference type="GO" id="GO:0000976">
    <property type="term" value="F:transcription cis-regulatory region binding"/>
    <property type="evidence" value="ECO:0007669"/>
    <property type="project" value="TreeGrafter"/>
</dbReference>
<dbReference type="SMART" id="SM00448">
    <property type="entry name" value="REC"/>
    <property type="match status" value="1"/>
</dbReference>
<evidence type="ECO:0000256" key="7">
    <source>
        <dbReference type="PROSITE-ProRule" id="PRU01091"/>
    </source>
</evidence>
<evidence type="ECO:0000259" key="9">
    <source>
        <dbReference type="PROSITE" id="PS51755"/>
    </source>
</evidence>
<reference evidence="10 11" key="1">
    <citation type="submission" date="2015-12" db="EMBL/GenBank/DDBJ databases">
        <title>Draft genome sequence of Acidibacillus ferrooxidans ITV001, isolated from a chalcopyrite acid mine drainage site in Brazil.</title>
        <authorList>
            <person name="Dall'Agnol H."/>
            <person name="Nancucheo I."/>
            <person name="Johnson B."/>
            <person name="Oliveira R."/>
            <person name="Leite L."/>
            <person name="Pylro V."/>
            <person name="Nunes G.L."/>
            <person name="Tzotzos G."/>
            <person name="Fernandes G.R."/>
            <person name="Dutra J."/>
            <person name="Orellana S.C."/>
            <person name="Oliveira G."/>
        </authorList>
    </citation>
    <scope>NUCLEOTIDE SEQUENCE [LARGE SCALE GENOMIC DNA]</scope>
    <source>
        <strain evidence="11">ITV01</strain>
    </source>
</reference>
<dbReference type="OrthoDB" id="9790442at2"/>
<evidence type="ECO:0000256" key="6">
    <source>
        <dbReference type="PROSITE-ProRule" id="PRU00169"/>
    </source>
</evidence>
<dbReference type="RefSeq" id="WP_067714626.1">
    <property type="nucleotide sequence ID" value="NZ_LPVJ01000020.1"/>
</dbReference>
<name>A0A101XRJ5_9BACL</name>
<feature type="domain" description="Response regulatory" evidence="8">
    <location>
        <begin position="2"/>
        <end position="116"/>
    </location>
</feature>
<dbReference type="InterPro" id="IPR011006">
    <property type="entry name" value="CheY-like_superfamily"/>
</dbReference>
<dbReference type="PANTHER" id="PTHR48111">
    <property type="entry name" value="REGULATOR OF RPOS"/>
    <property type="match status" value="1"/>
</dbReference>
<evidence type="ECO:0008006" key="12">
    <source>
        <dbReference type="Google" id="ProtNLM"/>
    </source>
</evidence>
<evidence type="ECO:0000256" key="2">
    <source>
        <dbReference type="ARBA" id="ARBA00023012"/>
    </source>
</evidence>
<dbReference type="InterPro" id="IPR036388">
    <property type="entry name" value="WH-like_DNA-bd_sf"/>
</dbReference>
<dbReference type="CDD" id="cd00383">
    <property type="entry name" value="trans_reg_C"/>
    <property type="match status" value="1"/>
</dbReference>
<dbReference type="GO" id="GO:0005829">
    <property type="term" value="C:cytosol"/>
    <property type="evidence" value="ECO:0007669"/>
    <property type="project" value="TreeGrafter"/>
</dbReference>
<dbReference type="InterPro" id="IPR001867">
    <property type="entry name" value="OmpR/PhoB-type_DNA-bd"/>
</dbReference>
<dbReference type="EMBL" id="LPVJ01000020">
    <property type="protein sequence ID" value="KUO96227.1"/>
    <property type="molecule type" value="Genomic_DNA"/>
</dbReference>
<dbReference type="InterPro" id="IPR039420">
    <property type="entry name" value="WalR-like"/>
</dbReference>
<evidence type="ECO:0000313" key="10">
    <source>
        <dbReference type="EMBL" id="KUO96227.1"/>
    </source>
</evidence>
<dbReference type="SUPFAM" id="SSF52172">
    <property type="entry name" value="CheY-like"/>
    <property type="match status" value="1"/>
</dbReference>
<keyword evidence="5" id="KW-0804">Transcription</keyword>
<dbReference type="GO" id="GO:0006355">
    <property type="term" value="P:regulation of DNA-templated transcription"/>
    <property type="evidence" value="ECO:0007669"/>
    <property type="project" value="InterPro"/>
</dbReference>
<evidence type="ECO:0000256" key="1">
    <source>
        <dbReference type="ARBA" id="ARBA00022553"/>
    </source>
</evidence>
<dbReference type="Gene3D" id="3.40.50.2300">
    <property type="match status" value="1"/>
</dbReference>
<comment type="caution">
    <text evidence="10">The sequence shown here is derived from an EMBL/GenBank/DDBJ whole genome shotgun (WGS) entry which is preliminary data.</text>
</comment>